<dbReference type="GO" id="GO:0009507">
    <property type="term" value="C:chloroplast"/>
    <property type="evidence" value="ECO:0007669"/>
    <property type="project" value="UniProtKB-SubCell"/>
</dbReference>
<proteinExistence type="predicted"/>
<protein>
    <recommendedName>
        <fullName evidence="2">G domain-containing protein</fullName>
    </recommendedName>
</protein>
<dbReference type="GeneID" id="17305730"/>
<dbReference type="GO" id="GO:0005525">
    <property type="term" value="F:GTP binding"/>
    <property type="evidence" value="ECO:0007669"/>
    <property type="project" value="InterPro"/>
</dbReference>
<dbReference type="KEGG" id="gtt:GUITHDRAFT_105115"/>
<dbReference type="OrthoDB" id="415015at2759"/>
<dbReference type="PRINTS" id="PR00326">
    <property type="entry name" value="GTP1OBG"/>
</dbReference>
<dbReference type="EMBL" id="JH992983">
    <property type="protein sequence ID" value="EKX49033.1"/>
    <property type="molecule type" value="Genomic_DNA"/>
</dbReference>
<organism evidence="3">
    <name type="scientific">Guillardia theta (strain CCMP2712)</name>
    <name type="common">Cryptophyte</name>
    <dbReference type="NCBI Taxonomy" id="905079"/>
    <lineage>
        <taxon>Eukaryota</taxon>
        <taxon>Cryptophyceae</taxon>
        <taxon>Pyrenomonadales</taxon>
        <taxon>Geminigeraceae</taxon>
        <taxon>Guillardia</taxon>
    </lineage>
</organism>
<comment type="subcellular location">
    <subcellularLocation>
        <location evidence="1">Plastid</location>
        <location evidence="1">Chloroplast</location>
    </subcellularLocation>
</comment>
<dbReference type="InterPro" id="IPR027417">
    <property type="entry name" value="P-loop_NTPase"/>
</dbReference>
<accession>L1JKH7</accession>
<dbReference type="InterPro" id="IPR006073">
    <property type="entry name" value="GTP-bd"/>
</dbReference>
<gene>
    <name evidence="3" type="ORF">GUITHDRAFT_105115</name>
</gene>
<name>L1JKH7_GUITC</name>
<dbReference type="PANTHER" id="PTHR45759">
    <property type="entry name" value="NUCLEOLAR GTP-BINDING PROTEIN 1"/>
    <property type="match status" value="1"/>
</dbReference>
<dbReference type="RefSeq" id="XP_005836013.1">
    <property type="nucleotide sequence ID" value="XM_005835956.1"/>
</dbReference>
<reference evidence="3 5" key="1">
    <citation type="journal article" date="2012" name="Nature">
        <title>Algal genomes reveal evolutionary mosaicism and the fate of nucleomorphs.</title>
        <authorList>
            <consortium name="DOE Joint Genome Institute"/>
            <person name="Curtis B.A."/>
            <person name="Tanifuji G."/>
            <person name="Burki F."/>
            <person name="Gruber A."/>
            <person name="Irimia M."/>
            <person name="Maruyama S."/>
            <person name="Arias M.C."/>
            <person name="Ball S.G."/>
            <person name="Gile G.H."/>
            <person name="Hirakawa Y."/>
            <person name="Hopkins J.F."/>
            <person name="Kuo A."/>
            <person name="Rensing S.A."/>
            <person name="Schmutz J."/>
            <person name="Symeonidi A."/>
            <person name="Elias M."/>
            <person name="Eveleigh R.J."/>
            <person name="Herman E.K."/>
            <person name="Klute M.J."/>
            <person name="Nakayama T."/>
            <person name="Obornik M."/>
            <person name="Reyes-Prieto A."/>
            <person name="Armbrust E.V."/>
            <person name="Aves S.J."/>
            <person name="Beiko R.G."/>
            <person name="Coutinho P."/>
            <person name="Dacks J.B."/>
            <person name="Durnford D.G."/>
            <person name="Fast N.M."/>
            <person name="Green B.R."/>
            <person name="Grisdale C.J."/>
            <person name="Hempel F."/>
            <person name="Henrissat B."/>
            <person name="Hoppner M.P."/>
            <person name="Ishida K."/>
            <person name="Kim E."/>
            <person name="Koreny L."/>
            <person name="Kroth P.G."/>
            <person name="Liu Y."/>
            <person name="Malik S.B."/>
            <person name="Maier U.G."/>
            <person name="McRose D."/>
            <person name="Mock T."/>
            <person name="Neilson J.A."/>
            <person name="Onodera N.T."/>
            <person name="Poole A.M."/>
            <person name="Pritham E.J."/>
            <person name="Richards T.A."/>
            <person name="Rocap G."/>
            <person name="Roy S.W."/>
            <person name="Sarai C."/>
            <person name="Schaack S."/>
            <person name="Shirato S."/>
            <person name="Slamovits C.H."/>
            <person name="Spencer D.F."/>
            <person name="Suzuki S."/>
            <person name="Worden A.Z."/>
            <person name="Zauner S."/>
            <person name="Barry K."/>
            <person name="Bell C."/>
            <person name="Bharti A.K."/>
            <person name="Crow J.A."/>
            <person name="Grimwood J."/>
            <person name="Kramer R."/>
            <person name="Lindquist E."/>
            <person name="Lucas S."/>
            <person name="Salamov A."/>
            <person name="McFadden G.I."/>
            <person name="Lane C.E."/>
            <person name="Keeling P.J."/>
            <person name="Gray M.W."/>
            <person name="Grigoriev I.V."/>
            <person name="Archibald J.M."/>
        </authorList>
    </citation>
    <scope>NUCLEOTIDE SEQUENCE</scope>
    <source>
        <strain evidence="3 5">CCMP2712</strain>
    </source>
</reference>
<dbReference type="SUPFAM" id="SSF52540">
    <property type="entry name" value="P-loop containing nucleoside triphosphate hydrolases"/>
    <property type="match status" value="1"/>
</dbReference>
<dbReference type="eggNOG" id="KOG1490">
    <property type="taxonomic scope" value="Eukaryota"/>
</dbReference>
<evidence type="ECO:0000256" key="1">
    <source>
        <dbReference type="ARBA" id="ARBA00004229"/>
    </source>
</evidence>
<evidence type="ECO:0000313" key="4">
    <source>
        <dbReference type="EnsemblProtists" id="EKX49033"/>
    </source>
</evidence>
<keyword evidence="5" id="KW-1185">Reference proteome</keyword>
<dbReference type="Proteomes" id="UP000011087">
    <property type="component" value="Unassembled WGS sequence"/>
</dbReference>
<dbReference type="EnsemblProtists" id="EKX49033">
    <property type="protein sequence ID" value="EKX49033"/>
    <property type="gene ID" value="GUITHDRAFT_105115"/>
</dbReference>
<reference evidence="4" key="3">
    <citation type="submission" date="2016-03" db="UniProtKB">
        <authorList>
            <consortium name="EnsemblProtists"/>
        </authorList>
    </citation>
    <scope>IDENTIFICATION</scope>
</reference>
<dbReference type="Gene3D" id="3.40.50.300">
    <property type="entry name" value="P-loop containing nucleotide triphosphate hydrolases"/>
    <property type="match status" value="1"/>
</dbReference>
<reference evidence="5" key="2">
    <citation type="submission" date="2012-11" db="EMBL/GenBank/DDBJ databases">
        <authorList>
            <person name="Kuo A."/>
            <person name="Curtis B.A."/>
            <person name="Tanifuji G."/>
            <person name="Burki F."/>
            <person name="Gruber A."/>
            <person name="Irimia M."/>
            <person name="Maruyama S."/>
            <person name="Arias M.C."/>
            <person name="Ball S.G."/>
            <person name="Gile G.H."/>
            <person name="Hirakawa Y."/>
            <person name="Hopkins J.F."/>
            <person name="Rensing S.A."/>
            <person name="Schmutz J."/>
            <person name="Symeonidi A."/>
            <person name="Elias M."/>
            <person name="Eveleigh R.J."/>
            <person name="Herman E.K."/>
            <person name="Klute M.J."/>
            <person name="Nakayama T."/>
            <person name="Obornik M."/>
            <person name="Reyes-Prieto A."/>
            <person name="Armbrust E.V."/>
            <person name="Aves S.J."/>
            <person name="Beiko R.G."/>
            <person name="Coutinho P."/>
            <person name="Dacks J.B."/>
            <person name="Durnford D.G."/>
            <person name="Fast N.M."/>
            <person name="Green B.R."/>
            <person name="Grisdale C."/>
            <person name="Hempe F."/>
            <person name="Henrissat B."/>
            <person name="Hoppner M.P."/>
            <person name="Ishida K.-I."/>
            <person name="Kim E."/>
            <person name="Koreny L."/>
            <person name="Kroth P.G."/>
            <person name="Liu Y."/>
            <person name="Malik S.-B."/>
            <person name="Maier U.G."/>
            <person name="McRose D."/>
            <person name="Mock T."/>
            <person name="Neilson J.A."/>
            <person name="Onodera N.T."/>
            <person name="Poole A.M."/>
            <person name="Pritham E.J."/>
            <person name="Richards T.A."/>
            <person name="Rocap G."/>
            <person name="Roy S.W."/>
            <person name="Sarai C."/>
            <person name="Schaack S."/>
            <person name="Shirato S."/>
            <person name="Slamovits C.H."/>
            <person name="Spencer D.F."/>
            <person name="Suzuki S."/>
            <person name="Worden A.Z."/>
            <person name="Zauner S."/>
            <person name="Barry K."/>
            <person name="Bell C."/>
            <person name="Bharti A.K."/>
            <person name="Crow J.A."/>
            <person name="Grimwood J."/>
            <person name="Kramer R."/>
            <person name="Lindquist E."/>
            <person name="Lucas S."/>
            <person name="Salamov A."/>
            <person name="McFadden G.I."/>
            <person name="Lane C.E."/>
            <person name="Keeling P.J."/>
            <person name="Gray M.W."/>
            <person name="Grigoriev I.V."/>
            <person name="Archibald J.M."/>
        </authorList>
    </citation>
    <scope>NUCLEOTIDE SEQUENCE</scope>
    <source>
        <strain evidence="5">CCMP2712</strain>
    </source>
</reference>
<evidence type="ECO:0000313" key="5">
    <source>
        <dbReference type="Proteomes" id="UP000011087"/>
    </source>
</evidence>
<dbReference type="AlphaFoldDB" id="L1JKH7"/>
<dbReference type="Gene3D" id="1.20.120.1190">
    <property type="match status" value="1"/>
</dbReference>
<feature type="domain" description="G" evidence="2">
    <location>
        <begin position="225"/>
        <end position="335"/>
    </location>
</feature>
<evidence type="ECO:0000313" key="3">
    <source>
        <dbReference type="EMBL" id="EKX49033.1"/>
    </source>
</evidence>
<dbReference type="STRING" id="905079.L1JKH7"/>
<sequence length="367" mass="41156">MLGRGVRQAMLAGGWRWRAMHSQPDVSEVVELSTARGGEVKLGKLRQLVNLPPFDEMFGIARKKMLACIDVELRKAHKKKKSELNALDFANVHKLSLLAFSSSISIPLGEVLKQNENLLKGLHDFERVAAELIFEDSRRNNGQELDNATAGITELRKQIVFDLKDASSKISKLKNKDEIMLVHNTALQKSKVLLAQHNNDIKLIRNYVKRFRSLPFIDLSVPLFVLVGAPNVGKSSIVKAVSTGEPEVADYIFTTRKILLGHIYDTTYGGWQCQDGWREGVGDAGDAEMKMEVMDTPGVLSRNDEDRNVMEKMTIAAMENLPSNIIFVTDLSETSGSKSKLELQLALRQDLRGKFPNRETGRKRRND</sequence>
<evidence type="ECO:0000259" key="2">
    <source>
        <dbReference type="Pfam" id="PF01926"/>
    </source>
</evidence>
<dbReference type="PaxDb" id="55529-EKX49033"/>
<dbReference type="HOGENOM" id="CLU_755334_0_0_1"/>
<dbReference type="Pfam" id="PF01926">
    <property type="entry name" value="MMR_HSR1"/>
    <property type="match status" value="1"/>
</dbReference>